<reference evidence="2 3" key="1">
    <citation type="submission" date="2018-08" db="EMBL/GenBank/DDBJ databases">
        <title>Henriciella mobilis sp. nov., isolated from seawater.</title>
        <authorList>
            <person name="Cheng H."/>
            <person name="Wu Y.-H."/>
            <person name="Xu X.-W."/>
            <person name="Guo L.-L."/>
        </authorList>
    </citation>
    <scope>NUCLEOTIDE SEQUENCE [LARGE SCALE GENOMIC DNA]</scope>
    <source>
        <strain evidence="2 3">CCUG66934</strain>
    </source>
</reference>
<gene>
    <name evidence="2" type="ORF">D1224_04020</name>
</gene>
<sequence>MKRLILLRHAKTELWNEGVSDRDRKLVARGHKDAEAIGDELKARGWVPDAALVSSARRTRETWRHLQDFFPGCEPTLLDTLYLASVPTILDHVTLAAPGTSTLIVVGHNPGMHEASLSILREAGTTDEMAARKLVEKLPTGTAVLFESEEDEAFTPVHFRMMGWIRPKKLRTQM</sequence>
<dbReference type="EMBL" id="QWGB01000005">
    <property type="protein sequence ID" value="RIJ23439.1"/>
    <property type="molecule type" value="Genomic_DNA"/>
</dbReference>
<dbReference type="OrthoDB" id="9810154at2"/>
<dbReference type="AlphaFoldDB" id="A0A399R1H5"/>
<dbReference type="InterPro" id="IPR029033">
    <property type="entry name" value="His_PPase_superfam"/>
</dbReference>
<feature type="binding site" evidence="1">
    <location>
        <position position="58"/>
    </location>
    <ligand>
        <name>substrate</name>
    </ligand>
</feature>
<dbReference type="Pfam" id="PF00300">
    <property type="entry name" value="His_Phos_1"/>
    <property type="match status" value="1"/>
</dbReference>
<proteinExistence type="predicted"/>
<dbReference type="CDD" id="cd07067">
    <property type="entry name" value="HP_PGM_like"/>
    <property type="match status" value="1"/>
</dbReference>
<feature type="binding site" evidence="1">
    <location>
        <begin position="8"/>
        <end position="16"/>
    </location>
    <ligand>
        <name>substrate</name>
    </ligand>
</feature>
<evidence type="ECO:0000313" key="2">
    <source>
        <dbReference type="EMBL" id="RIJ23439.1"/>
    </source>
</evidence>
<dbReference type="InterPro" id="IPR013078">
    <property type="entry name" value="His_Pase_superF_clade-1"/>
</dbReference>
<keyword evidence="3" id="KW-1185">Reference proteome</keyword>
<dbReference type="Proteomes" id="UP000265431">
    <property type="component" value="Unassembled WGS sequence"/>
</dbReference>
<comment type="caution">
    <text evidence="2">The sequence shown here is derived from an EMBL/GenBank/DDBJ whole genome shotgun (WGS) entry which is preliminary data.</text>
</comment>
<accession>A0A399R1H5</accession>
<name>A0A399R1H5_9PROT</name>
<dbReference type="RefSeq" id="WP_119378628.1">
    <property type="nucleotide sequence ID" value="NZ_QWGB01000005.1"/>
</dbReference>
<dbReference type="PANTHER" id="PTHR47623">
    <property type="entry name" value="OS09G0287300 PROTEIN"/>
    <property type="match status" value="1"/>
</dbReference>
<protein>
    <submittedName>
        <fullName evidence="2">Histidine phosphatase family protein</fullName>
    </submittedName>
</protein>
<evidence type="ECO:0000313" key="3">
    <source>
        <dbReference type="Proteomes" id="UP000265431"/>
    </source>
</evidence>
<evidence type="ECO:0000256" key="1">
    <source>
        <dbReference type="PIRSR" id="PIRSR613078-2"/>
    </source>
</evidence>
<dbReference type="SMART" id="SM00855">
    <property type="entry name" value="PGAM"/>
    <property type="match status" value="1"/>
</dbReference>
<dbReference type="PANTHER" id="PTHR47623:SF1">
    <property type="entry name" value="OS09G0287300 PROTEIN"/>
    <property type="match status" value="1"/>
</dbReference>
<organism evidence="2 3">
    <name type="scientific">Henriciella barbarensis</name>
    <dbReference type="NCBI Taxonomy" id="86342"/>
    <lineage>
        <taxon>Bacteria</taxon>
        <taxon>Pseudomonadati</taxon>
        <taxon>Pseudomonadota</taxon>
        <taxon>Alphaproteobacteria</taxon>
        <taxon>Hyphomonadales</taxon>
        <taxon>Hyphomonadaceae</taxon>
        <taxon>Henriciella</taxon>
    </lineage>
</organism>
<dbReference type="SUPFAM" id="SSF53254">
    <property type="entry name" value="Phosphoglycerate mutase-like"/>
    <property type="match status" value="1"/>
</dbReference>
<dbReference type="Gene3D" id="3.40.50.1240">
    <property type="entry name" value="Phosphoglycerate mutase-like"/>
    <property type="match status" value="1"/>
</dbReference>